<sequence>MPRSPLYAAVTLLLLALCPSGVFAIDGFDVSASVSSSVEDNVFRTAGGEDDVIRAFSAGIAPHWKWTGCESAVFYDGTIVDFSRYSESSYAVHNAGATLDYFPKSSIRVRGGIDLVIREGSGSTDLYDYSGNGVFCELQLPLSLDWTARGGLSRRTKEYRVLHDFDNKESVASFHIEHRFPDGASFALRAEAGAKDYLGGPGSEARQLLTSLRVSLPMGERTGLRLRVSDRLSFGGEALVASGVAADGYWLEDLYDDPYGYEGMEGDAMVSHLFQGGVMLRIGCGAKLKSYDRAVLDGDGVWLADGPRREDVCLEASAGAEKTLRLNRQGALLKLSAGWYVSWSESNDALYRYRASSAGLGAEVLF</sequence>
<dbReference type="AlphaFoldDB" id="Q3B5Z6"/>
<dbReference type="HOGENOM" id="CLU_756160_0_0_10"/>
<feature type="chain" id="PRO_5004224170" evidence="1">
    <location>
        <begin position="25"/>
        <end position="366"/>
    </location>
</feature>
<dbReference type="RefSeq" id="WP_011357110.1">
    <property type="nucleotide sequence ID" value="NC_007512.1"/>
</dbReference>
<evidence type="ECO:0000313" key="2">
    <source>
        <dbReference type="EMBL" id="ABB23235.1"/>
    </source>
</evidence>
<keyword evidence="3" id="KW-1185">Reference proteome</keyword>
<reference evidence="3" key="1">
    <citation type="submission" date="2005-08" db="EMBL/GenBank/DDBJ databases">
        <title>Complete sequence of Pelodictyon luteolum DSM 273.</title>
        <authorList>
            <consortium name="US DOE Joint Genome Institute"/>
            <person name="Copeland A."/>
            <person name="Lucas S."/>
            <person name="Lapidus A."/>
            <person name="Barry K."/>
            <person name="Detter J.C."/>
            <person name="Glavina T."/>
            <person name="Hammon N."/>
            <person name="Israni S."/>
            <person name="Pitluck S."/>
            <person name="Bryant D."/>
            <person name="Schmutz J."/>
            <person name="Larimer F."/>
            <person name="Land M."/>
            <person name="Kyrpides N."/>
            <person name="Ivanova N."/>
            <person name="Richardson P."/>
        </authorList>
    </citation>
    <scope>NUCLEOTIDE SEQUENCE [LARGE SCALE GENOMIC DNA]</scope>
    <source>
        <strain evidence="3">DSM 273 / BCRC 81028 / 2530</strain>
    </source>
</reference>
<proteinExistence type="predicted"/>
<protein>
    <submittedName>
        <fullName evidence="2">Uncharacterized protein</fullName>
    </submittedName>
</protein>
<name>Q3B5Z6_CHLL3</name>
<dbReference type="Proteomes" id="UP000002709">
    <property type="component" value="Chromosome"/>
</dbReference>
<dbReference type="KEGG" id="plt:Plut_0347"/>
<feature type="signal peptide" evidence="1">
    <location>
        <begin position="1"/>
        <end position="24"/>
    </location>
</feature>
<evidence type="ECO:0000256" key="1">
    <source>
        <dbReference type="SAM" id="SignalP"/>
    </source>
</evidence>
<dbReference type="EMBL" id="CP000096">
    <property type="protein sequence ID" value="ABB23235.1"/>
    <property type="molecule type" value="Genomic_DNA"/>
</dbReference>
<evidence type="ECO:0000313" key="3">
    <source>
        <dbReference type="Proteomes" id="UP000002709"/>
    </source>
</evidence>
<gene>
    <name evidence="2" type="ordered locus">Plut_0347</name>
</gene>
<keyword evidence="1" id="KW-0732">Signal</keyword>
<organism evidence="2 3">
    <name type="scientific">Chlorobium luteolum (strain DSM 273 / BCRC 81028 / 2530)</name>
    <name type="common">Pelodictyon luteolum</name>
    <dbReference type="NCBI Taxonomy" id="319225"/>
    <lineage>
        <taxon>Bacteria</taxon>
        <taxon>Pseudomonadati</taxon>
        <taxon>Chlorobiota</taxon>
        <taxon>Chlorobiia</taxon>
        <taxon>Chlorobiales</taxon>
        <taxon>Chlorobiaceae</taxon>
        <taxon>Chlorobium/Pelodictyon group</taxon>
        <taxon>Pelodictyon</taxon>
    </lineage>
</organism>
<dbReference type="STRING" id="319225.Plut_0347"/>
<accession>Q3B5Z6</accession>